<keyword evidence="3" id="KW-1185">Reference proteome</keyword>
<name>A0A0W0U1M5_9GAMM</name>
<sequence length="121" mass="13784">MNEEQKQTLGQIKAMIDEWRKNKKNPAEKMPDDIWEAIFNLIETTGCPENEILKEIGIKPARLNNKRQSLGLAKPLQKDAITKNGLKATDEIKLIQFEITKPDGLIIKFQAPMSELKSILI</sequence>
<reference evidence="1 3" key="1">
    <citation type="submission" date="2015-11" db="EMBL/GenBank/DDBJ databases">
        <title>Genomic analysis of 38 Legionella species identifies large and diverse effector repertoires.</title>
        <authorList>
            <person name="Burstein D."/>
            <person name="Amaro F."/>
            <person name="Zusman T."/>
            <person name="Lifshitz Z."/>
            <person name="Cohen O."/>
            <person name="Gilbert J.A."/>
            <person name="Pupko T."/>
            <person name="Shuman H.A."/>
            <person name="Segal G."/>
        </authorList>
    </citation>
    <scope>NUCLEOTIDE SEQUENCE [LARGE SCALE GENOMIC DNA]</scope>
    <source>
        <strain evidence="1 3">WO-44C</strain>
    </source>
</reference>
<gene>
    <name evidence="1" type="ORF">Lfee_1004</name>
    <name evidence="2" type="ORF">NCTC12022_02686</name>
</gene>
<accession>A0A0W0U1M5</accession>
<evidence type="ECO:0000313" key="3">
    <source>
        <dbReference type="Proteomes" id="UP000054698"/>
    </source>
</evidence>
<dbReference type="EMBL" id="LNYB01000030">
    <property type="protein sequence ID" value="KTD01574.1"/>
    <property type="molecule type" value="Genomic_DNA"/>
</dbReference>
<evidence type="ECO:0000313" key="4">
    <source>
        <dbReference type="Proteomes" id="UP000251942"/>
    </source>
</evidence>
<dbReference type="PATRIC" id="fig|453.4.peg.1080"/>
<evidence type="ECO:0000313" key="2">
    <source>
        <dbReference type="EMBL" id="SPX61930.1"/>
    </source>
</evidence>
<protein>
    <submittedName>
        <fullName evidence="1">Uncharacterized protein</fullName>
    </submittedName>
</protein>
<reference evidence="2 4" key="2">
    <citation type="submission" date="2018-06" db="EMBL/GenBank/DDBJ databases">
        <authorList>
            <consortium name="Pathogen Informatics"/>
            <person name="Doyle S."/>
        </authorList>
    </citation>
    <scope>NUCLEOTIDE SEQUENCE [LARGE SCALE GENOMIC DNA]</scope>
    <source>
        <strain evidence="2 4">NCTC12022</strain>
    </source>
</reference>
<dbReference type="Proteomes" id="UP000251942">
    <property type="component" value="Unassembled WGS sequence"/>
</dbReference>
<proteinExistence type="predicted"/>
<dbReference type="EMBL" id="UASS01000030">
    <property type="protein sequence ID" value="SPX61930.1"/>
    <property type="molecule type" value="Genomic_DNA"/>
</dbReference>
<dbReference type="AlphaFoldDB" id="A0A0W0U1M5"/>
<dbReference type="RefSeq" id="WP_058444530.1">
    <property type="nucleotide sequence ID" value="NZ_CAAAHT010000083.1"/>
</dbReference>
<evidence type="ECO:0000313" key="1">
    <source>
        <dbReference type="EMBL" id="KTD01574.1"/>
    </source>
</evidence>
<dbReference type="Proteomes" id="UP000054698">
    <property type="component" value="Unassembled WGS sequence"/>
</dbReference>
<organism evidence="1 3">
    <name type="scientific">Legionella feeleii</name>
    <dbReference type="NCBI Taxonomy" id="453"/>
    <lineage>
        <taxon>Bacteria</taxon>
        <taxon>Pseudomonadati</taxon>
        <taxon>Pseudomonadota</taxon>
        <taxon>Gammaproteobacteria</taxon>
        <taxon>Legionellales</taxon>
        <taxon>Legionellaceae</taxon>
        <taxon>Legionella</taxon>
    </lineage>
</organism>